<evidence type="ECO:0000256" key="1">
    <source>
        <dbReference type="ARBA" id="ARBA00022598"/>
    </source>
</evidence>
<gene>
    <name evidence="5" type="ORF">ENT99_01605</name>
</gene>
<dbReference type="GO" id="GO:0005737">
    <property type="term" value="C:cytoplasm"/>
    <property type="evidence" value="ECO:0007669"/>
    <property type="project" value="TreeGrafter"/>
</dbReference>
<reference evidence="5" key="1">
    <citation type="journal article" date="2020" name="mSystems">
        <title>Genome- and Community-Level Interaction Insights into Carbon Utilization and Element Cycling Functions of Hydrothermarchaeota in Hydrothermal Sediment.</title>
        <authorList>
            <person name="Zhou Z."/>
            <person name="Liu Y."/>
            <person name="Xu W."/>
            <person name="Pan J."/>
            <person name="Luo Z.H."/>
            <person name="Li M."/>
        </authorList>
    </citation>
    <scope>NUCLEOTIDE SEQUENCE</scope>
    <source>
        <strain evidence="5">SpSt-629</strain>
    </source>
</reference>
<keyword evidence="2" id="KW-0547">Nucleotide-binding</keyword>
<protein>
    <submittedName>
        <fullName evidence="5">Biotin--[acetyl-CoA-carboxylase] ligase</fullName>
        <ecNumber evidence="5">6.3.4.15</ecNumber>
    </submittedName>
</protein>
<dbReference type="SUPFAM" id="SSF46785">
    <property type="entry name" value="Winged helix' DNA-binding domain"/>
    <property type="match status" value="1"/>
</dbReference>
<dbReference type="GO" id="GO:0005524">
    <property type="term" value="F:ATP binding"/>
    <property type="evidence" value="ECO:0007669"/>
    <property type="project" value="UniProtKB-KW"/>
</dbReference>
<organism evidence="5">
    <name type="scientific">Ignisphaera aggregans</name>
    <dbReference type="NCBI Taxonomy" id="334771"/>
    <lineage>
        <taxon>Archaea</taxon>
        <taxon>Thermoproteota</taxon>
        <taxon>Thermoprotei</taxon>
        <taxon>Desulfurococcales</taxon>
        <taxon>Desulfurococcaceae</taxon>
        <taxon>Ignisphaera</taxon>
    </lineage>
</organism>
<dbReference type="AlphaFoldDB" id="A0A832EVH1"/>
<dbReference type="GO" id="GO:0006355">
    <property type="term" value="P:regulation of DNA-templated transcription"/>
    <property type="evidence" value="ECO:0007669"/>
    <property type="project" value="InterPro"/>
</dbReference>
<dbReference type="GO" id="GO:0004077">
    <property type="term" value="F:biotin--[biotin carboxyl-carrier protein] ligase activity"/>
    <property type="evidence" value="ECO:0007669"/>
    <property type="project" value="UniProtKB-EC"/>
</dbReference>
<sequence length="323" mass="36384">MDIEAELLKILVMNKDYVSGTKLAQALGVSRATINRTIKKLILRGFIIDIHPKLGYRLVDLDNLSQINRYVDYLDTQMKFYTHYVEICDSTQDIASTFAKEGAPEGTVVVAEELRRGRGRMGRQWVASRGGLWFSIVLRPKTIKHMHLLSLAIATAIAESISNVLGIEARVKWPNDVLVNEKKVAGILIEGSVEADIIHFIIVGIGVNVNNNLPQELLDIAISLKDVMGTEVPRIPLFLNILKSIDDIYNLFNQNRSSEAVKRWRQYSSTLNKYVRVITIDGEFEGVAEDIEDDGALRIRTTKGNRVKVYAGDVIHLREQKQL</sequence>
<dbReference type="Gene3D" id="3.30.930.10">
    <property type="entry name" value="Bira Bifunctional Protein, Domain 2"/>
    <property type="match status" value="1"/>
</dbReference>
<dbReference type="InterPro" id="IPR013196">
    <property type="entry name" value="HTH_11"/>
</dbReference>
<feature type="domain" description="BPL/LPL catalytic" evidence="4">
    <location>
        <begin position="72"/>
        <end position="253"/>
    </location>
</feature>
<dbReference type="InterPro" id="IPR008988">
    <property type="entry name" value="Transcriptional_repressor_C"/>
</dbReference>
<dbReference type="Pfam" id="PF08279">
    <property type="entry name" value="HTH_11"/>
    <property type="match status" value="1"/>
</dbReference>
<dbReference type="Pfam" id="PF03099">
    <property type="entry name" value="BPL_LplA_LipB"/>
    <property type="match status" value="1"/>
</dbReference>
<dbReference type="InterPro" id="IPR030855">
    <property type="entry name" value="Bifunct_BirA"/>
</dbReference>
<dbReference type="HAMAP" id="MF_00978">
    <property type="entry name" value="Bifunct_BirA"/>
    <property type="match status" value="1"/>
</dbReference>
<evidence type="ECO:0000256" key="3">
    <source>
        <dbReference type="ARBA" id="ARBA00022840"/>
    </source>
</evidence>
<dbReference type="NCBIfam" id="TIGR00121">
    <property type="entry name" value="birA_ligase"/>
    <property type="match status" value="1"/>
</dbReference>
<accession>A0A832EVH1</accession>
<dbReference type="EC" id="6.3.4.15" evidence="5"/>
<evidence type="ECO:0000259" key="4">
    <source>
        <dbReference type="PROSITE" id="PS51733"/>
    </source>
</evidence>
<dbReference type="InterPro" id="IPR045864">
    <property type="entry name" value="aa-tRNA-synth_II/BPL/LPL"/>
</dbReference>
<dbReference type="InterPro" id="IPR004408">
    <property type="entry name" value="Biotin_CoA_COase_ligase"/>
</dbReference>
<keyword evidence="1 5" id="KW-0436">Ligase</keyword>
<dbReference type="InterPro" id="IPR003142">
    <property type="entry name" value="BPL_C"/>
</dbReference>
<evidence type="ECO:0000256" key="2">
    <source>
        <dbReference type="ARBA" id="ARBA00022741"/>
    </source>
</evidence>
<evidence type="ECO:0000313" key="5">
    <source>
        <dbReference type="EMBL" id="HFQ78386.1"/>
    </source>
</evidence>
<dbReference type="CDD" id="cd16442">
    <property type="entry name" value="BPL"/>
    <property type="match status" value="1"/>
</dbReference>
<dbReference type="EMBL" id="DTAU01000035">
    <property type="protein sequence ID" value="HFQ78386.1"/>
    <property type="molecule type" value="Genomic_DNA"/>
</dbReference>
<dbReference type="PROSITE" id="PS51733">
    <property type="entry name" value="BPL_LPL_CATALYTIC"/>
    <property type="match status" value="1"/>
</dbReference>
<dbReference type="InterPro" id="IPR004143">
    <property type="entry name" value="BPL_LPL_catalytic"/>
</dbReference>
<dbReference type="Pfam" id="PF02237">
    <property type="entry name" value="BPL_C"/>
    <property type="match status" value="1"/>
</dbReference>
<dbReference type="Gene3D" id="2.30.30.100">
    <property type="match status" value="1"/>
</dbReference>
<comment type="caution">
    <text evidence="5">The sequence shown here is derived from an EMBL/GenBank/DDBJ whole genome shotgun (WGS) entry which is preliminary data.</text>
</comment>
<dbReference type="SUPFAM" id="SSF55681">
    <property type="entry name" value="Class II aaRS and biotin synthetases"/>
    <property type="match status" value="1"/>
</dbReference>
<dbReference type="InterPro" id="IPR036388">
    <property type="entry name" value="WH-like_DNA-bd_sf"/>
</dbReference>
<dbReference type="PANTHER" id="PTHR12835">
    <property type="entry name" value="BIOTIN PROTEIN LIGASE"/>
    <property type="match status" value="1"/>
</dbReference>
<dbReference type="PANTHER" id="PTHR12835:SF5">
    <property type="entry name" value="BIOTIN--PROTEIN LIGASE"/>
    <property type="match status" value="1"/>
</dbReference>
<dbReference type="SUPFAM" id="SSF50037">
    <property type="entry name" value="C-terminal domain of transcriptional repressors"/>
    <property type="match status" value="1"/>
</dbReference>
<proteinExistence type="inferred from homology"/>
<name>A0A832EVH1_9CREN</name>
<dbReference type="InterPro" id="IPR036390">
    <property type="entry name" value="WH_DNA-bd_sf"/>
</dbReference>
<dbReference type="Gene3D" id="1.10.10.10">
    <property type="entry name" value="Winged helix-like DNA-binding domain superfamily/Winged helix DNA-binding domain"/>
    <property type="match status" value="1"/>
</dbReference>
<keyword evidence="3" id="KW-0067">ATP-binding</keyword>